<dbReference type="EnsemblPlants" id="OB10G16700.1">
    <property type="protein sequence ID" value="OB10G16700.1"/>
    <property type="gene ID" value="OB10G16700"/>
</dbReference>
<dbReference type="Pfam" id="PF08268">
    <property type="entry name" value="FBA_3"/>
    <property type="match status" value="1"/>
</dbReference>
<dbReference type="STRING" id="4533.J3N2C2"/>
<dbReference type="InterPro" id="IPR001810">
    <property type="entry name" value="F-box_dom"/>
</dbReference>
<evidence type="ECO:0000313" key="2">
    <source>
        <dbReference type="EnsemblPlants" id="OB10G16700.1"/>
    </source>
</evidence>
<dbReference type="SMART" id="SM00256">
    <property type="entry name" value="FBOX"/>
    <property type="match status" value="1"/>
</dbReference>
<dbReference type="SUPFAM" id="SSF81383">
    <property type="entry name" value="F-box domain"/>
    <property type="match status" value="1"/>
</dbReference>
<proteinExistence type="predicted"/>
<dbReference type="PANTHER" id="PTHR31672:SF13">
    <property type="entry name" value="F-BOX PROTEIN CPR30-LIKE"/>
    <property type="match status" value="1"/>
</dbReference>
<keyword evidence="3" id="KW-1185">Reference proteome</keyword>
<organism evidence="2">
    <name type="scientific">Oryza brachyantha</name>
    <name type="common">malo sina</name>
    <dbReference type="NCBI Taxonomy" id="4533"/>
    <lineage>
        <taxon>Eukaryota</taxon>
        <taxon>Viridiplantae</taxon>
        <taxon>Streptophyta</taxon>
        <taxon>Embryophyta</taxon>
        <taxon>Tracheophyta</taxon>
        <taxon>Spermatophyta</taxon>
        <taxon>Magnoliopsida</taxon>
        <taxon>Liliopsida</taxon>
        <taxon>Poales</taxon>
        <taxon>Poaceae</taxon>
        <taxon>BOP clade</taxon>
        <taxon>Oryzoideae</taxon>
        <taxon>Oryzeae</taxon>
        <taxon>Oryzinae</taxon>
        <taxon>Oryza</taxon>
    </lineage>
</organism>
<dbReference type="CDD" id="cd22157">
    <property type="entry name" value="F-box_AtFBW1-like"/>
    <property type="match status" value="1"/>
</dbReference>
<dbReference type="Gramene" id="OB10G16700.1">
    <property type="protein sequence ID" value="OB10G16700.1"/>
    <property type="gene ID" value="OB10G16700"/>
</dbReference>
<gene>
    <name evidence="2" type="primary">LOC102700560</name>
</gene>
<dbReference type="InterPro" id="IPR036047">
    <property type="entry name" value="F-box-like_dom_sf"/>
</dbReference>
<name>J3N2C2_ORYBR</name>
<dbReference type="Proteomes" id="UP000006038">
    <property type="component" value="Chromosome 10"/>
</dbReference>
<reference evidence="2" key="1">
    <citation type="journal article" date="2013" name="Nat. Commun.">
        <title>Whole-genome sequencing of Oryza brachyantha reveals mechanisms underlying Oryza genome evolution.</title>
        <authorList>
            <person name="Chen J."/>
            <person name="Huang Q."/>
            <person name="Gao D."/>
            <person name="Wang J."/>
            <person name="Lang Y."/>
            <person name="Liu T."/>
            <person name="Li B."/>
            <person name="Bai Z."/>
            <person name="Luis Goicoechea J."/>
            <person name="Liang C."/>
            <person name="Chen C."/>
            <person name="Zhang W."/>
            <person name="Sun S."/>
            <person name="Liao Y."/>
            <person name="Zhang X."/>
            <person name="Yang L."/>
            <person name="Song C."/>
            <person name="Wang M."/>
            <person name="Shi J."/>
            <person name="Liu G."/>
            <person name="Liu J."/>
            <person name="Zhou H."/>
            <person name="Zhou W."/>
            <person name="Yu Q."/>
            <person name="An N."/>
            <person name="Chen Y."/>
            <person name="Cai Q."/>
            <person name="Wang B."/>
            <person name="Liu B."/>
            <person name="Min J."/>
            <person name="Huang Y."/>
            <person name="Wu H."/>
            <person name="Li Z."/>
            <person name="Zhang Y."/>
            <person name="Yin Y."/>
            <person name="Song W."/>
            <person name="Jiang J."/>
            <person name="Jackson S.A."/>
            <person name="Wing R.A."/>
            <person name="Wang J."/>
            <person name="Chen M."/>
        </authorList>
    </citation>
    <scope>NUCLEOTIDE SEQUENCE [LARGE SCALE GENOMIC DNA]</scope>
    <source>
        <strain evidence="2">cv. IRGC 101232</strain>
    </source>
</reference>
<dbReference type="PANTHER" id="PTHR31672">
    <property type="entry name" value="BNACNNG10540D PROTEIN"/>
    <property type="match status" value="1"/>
</dbReference>
<evidence type="ECO:0000313" key="3">
    <source>
        <dbReference type="Proteomes" id="UP000006038"/>
    </source>
</evidence>
<dbReference type="InterPro" id="IPR013187">
    <property type="entry name" value="F-box-assoc_dom_typ3"/>
</dbReference>
<dbReference type="OrthoDB" id="661635at2759"/>
<dbReference type="AlphaFoldDB" id="J3N2C2"/>
<dbReference type="NCBIfam" id="TIGR01640">
    <property type="entry name" value="F_box_assoc_1"/>
    <property type="match status" value="1"/>
</dbReference>
<accession>J3N2C2</accession>
<dbReference type="GeneID" id="102700560"/>
<dbReference type="SUPFAM" id="SSF50965">
    <property type="entry name" value="Galactose oxidase, central domain"/>
    <property type="match status" value="1"/>
</dbReference>
<dbReference type="KEGG" id="obr:102700560"/>
<dbReference type="InterPro" id="IPR011043">
    <property type="entry name" value="Gal_Oxase/kelch_b-propeller"/>
</dbReference>
<protein>
    <recommendedName>
        <fullName evidence="1">F-box domain-containing protein</fullName>
    </recommendedName>
</protein>
<dbReference type="InterPro" id="IPR017451">
    <property type="entry name" value="F-box-assoc_interact_dom"/>
</dbReference>
<dbReference type="InterPro" id="IPR050796">
    <property type="entry name" value="SCF_F-box_component"/>
</dbReference>
<reference evidence="2" key="2">
    <citation type="submission" date="2013-04" db="UniProtKB">
        <authorList>
            <consortium name="EnsemblPlants"/>
        </authorList>
    </citation>
    <scope>IDENTIFICATION</scope>
</reference>
<evidence type="ECO:0000259" key="1">
    <source>
        <dbReference type="PROSITE" id="PS50181"/>
    </source>
</evidence>
<dbReference type="eggNOG" id="ENOG502QW61">
    <property type="taxonomic scope" value="Eukaryota"/>
</dbReference>
<dbReference type="OMA" id="LADWCVP"/>
<dbReference type="HOGENOM" id="CLU_034248_6_0_1"/>
<dbReference type="Gene3D" id="1.20.1280.50">
    <property type="match status" value="1"/>
</dbReference>
<sequence>MHIPDGVSEQVLLRLPVKSILRFRSVCRSWRATIDEPRFARLQLQLSKSRPPSMLIVPLHWAYPHERLASIMFIRYPGHGDVARLMHEGFSPSSGGFATWMRPWHCDGLVVAPGRSSGETVLVCNPATRELVRLPPGSPDLWDDFQKVGFGVDPLTGEHKVVRCFVRHGGGDEPPAPHSFGCEVFTLGSPAWRPAPDPPYAINAMLPLCLPGAIYWSASIPPTTQRMARFDLHDEEFTDFPPPPCMEVGGPCGYLTELGGKLCYTHSLGDGVQLWTAEDGHGVAAAAKPAPWSLLCTIKPWRPCWEILPFAAYGGGIFINVDFAVICRFDLGRQVLEKVVDMREEMKYVLAGAQGCPYYYQFSCPGWSQCVLPYSESMLPIGS</sequence>
<feature type="domain" description="F-box" evidence="1">
    <location>
        <begin position="1"/>
        <end position="42"/>
    </location>
</feature>
<dbReference type="Pfam" id="PF00646">
    <property type="entry name" value="F-box"/>
    <property type="match status" value="1"/>
</dbReference>
<dbReference type="PROSITE" id="PS50181">
    <property type="entry name" value="FBOX"/>
    <property type="match status" value="1"/>
</dbReference>